<name>A0A1F5VHT2_9BACT</name>
<comment type="caution">
    <text evidence="2">The sequence shown here is derived from an EMBL/GenBank/DDBJ whole genome shotgun (WGS) entry which is preliminary data.</text>
</comment>
<keyword evidence="1" id="KW-0812">Transmembrane</keyword>
<gene>
    <name evidence="2" type="ORF">A2834_02925</name>
</gene>
<evidence type="ECO:0000313" key="2">
    <source>
        <dbReference type="EMBL" id="OGF62982.1"/>
    </source>
</evidence>
<organism evidence="2 3">
    <name type="scientific">Candidatus Giovannonibacteria bacterium RIFCSPHIGHO2_01_FULL_45_23</name>
    <dbReference type="NCBI Taxonomy" id="1798325"/>
    <lineage>
        <taxon>Bacteria</taxon>
        <taxon>Candidatus Giovannoniibacteriota</taxon>
    </lineage>
</organism>
<feature type="transmembrane region" description="Helical" evidence="1">
    <location>
        <begin position="20"/>
        <end position="48"/>
    </location>
</feature>
<sequence length="186" mass="21325">MSLLTENYEKEFKREKFLRILIGFAVILIVAFLVGLVFMLPSYFVLIFSEDDILRRFKAAEEVFEKKEFKNLEEQITAINSRISSFEKNESRRREFAALLRKIAANTPNGTKIMLINLNKNGEGLYTLSIQGEAAERGGFLRYVERLESFNEFASVDSPVANLLKETNASFALNIKIKPDAYGYTK</sequence>
<dbReference type="STRING" id="1798325.A2834_02925"/>
<keyword evidence="1" id="KW-1133">Transmembrane helix</keyword>
<proteinExistence type="predicted"/>
<accession>A0A1F5VHT2</accession>
<dbReference type="AlphaFoldDB" id="A0A1F5VHT2"/>
<evidence type="ECO:0000256" key="1">
    <source>
        <dbReference type="SAM" id="Phobius"/>
    </source>
</evidence>
<keyword evidence="1" id="KW-0472">Membrane</keyword>
<reference evidence="2 3" key="1">
    <citation type="journal article" date="2016" name="Nat. Commun.">
        <title>Thousands of microbial genomes shed light on interconnected biogeochemical processes in an aquifer system.</title>
        <authorList>
            <person name="Anantharaman K."/>
            <person name="Brown C.T."/>
            <person name="Hug L.A."/>
            <person name="Sharon I."/>
            <person name="Castelle C.J."/>
            <person name="Probst A.J."/>
            <person name="Thomas B.C."/>
            <person name="Singh A."/>
            <person name="Wilkins M.J."/>
            <person name="Karaoz U."/>
            <person name="Brodie E.L."/>
            <person name="Williams K.H."/>
            <person name="Hubbard S.S."/>
            <person name="Banfield J.F."/>
        </authorList>
    </citation>
    <scope>NUCLEOTIDE SEQUENCE [LARGE SCALE GENOMIC DNA]</scope>
</reference>
<dbReference type="Proteomes" id="UP000179251">
    <property type="component" value="Unassembled WGS sequence"/>
</dbReference>
<dbReference type="EMBL" id="MFHD01000009">
    <property type="protein sequence ID" value="OGF62982.1"/>
    <property type="molecule type" value="Genomic_DNA"/>
</dbReference>
<evidence type="ECO:0000313" key="3">
    <source>
        <dbReference type="Proteomes" id="UP000179251"/>
    </source>
</evidence>
<protein>
    <submittedName>
        <fullName evidence="2">Uncharacterized protein</fullName>
    </submittedName>
</protein>